<name>A0ACB8FYB0_9SAUR</name>
<keyword evidence="2" id="KW-1185">Reference proteome</keyword>
<organism evidence="1 2">
    <name type="scientific">Sphaerodactylus townsendi</name>
    <dbReference type="NCBI Taxonomy" id="933632"/>
    <lineage>
        <taxon>Eukaryota</taxon>
        <taxon>Metazoa</taxon>
        <taxon>Chordata</taxon>
        <taxon>Craniata</taxon>
        <taxon>Vertebrata</taxon>
        <taxon>Euteleostomi</taxon>
        <taxon>Lepidosauria</taxon>
        <taxon>Squamata</taxon>
        <taxon>Bifurcata</taxon>
        <taxon>Gekkota</taxon>
        <taxon>Sphaerodactylidae</taxon>
        <taxon>Sphaerodactylus</taxon>
    </lineage>
</organism>
<evidence type="ECO:0000313" key="2">
    <source>
        <dbReference type="Proteomes" id="UP000827872"/>
    </source>
</evidence>
<protein>
    <submittedName>
        <fullName evidence="1">Uncharacterized protein</fullName>
    </submittedName>
</protein>
<comment type="caution">
    <text evidence="1">The sequence shown here is derived from an EMBL/GenBank/DDBJ whole genome shotgun (WGS) entry which is preliminary data.</text>
</comment>
<dbReference type="EMBL" id="CM037626">
    <property type="protein sequence ID" value="KAH8012283.1"/>
    <property type="molecule type" value="Genomic_DNA"/>
</dbReference>
<dbReference type="Proteomes" id="UP000827872">
    <property type="component" value="Linkage Group LG13"/>
</dbReference>
<proteinExistence type="predicted"/>
<reference evidence="1" key="1">
    <citation type="submission" date="2021-08" db="EMBL/GenBank/DDBJ databases">
        <title>The first chromosome-level gecko genome reveals the dynamic sex chromosomes of Neotropical dwarf geckos (Sphaerodactylidae: Sphaerodactylus).</title>
        <authorList>
            <person name="Pinto B.J."/>
            <person name="Keating S.E."/>
            <person name="Gamble T."/>
        </authorList>
    </citation>
    <scope>NUCLEOTIDE SEQUENCE</scope>
    <source>
        <strain evidence="1">TG3544</strain>
    </source>
</reference>
<accession>A0ACB8FYB0</accession>
<sequence length="162" mass="18268">MGAREICMMENLSLPDGLKNERRKSGLDIFTSGTPTSFRFIMTWELLFSAFLTYCSCVTSLPSWIQPASESVPLGQTAKLSCTVSGTQYNIYWQQQRPGQAPRYVHYPGGSRGEGIPDRFTASVSGNVGYLTIVNVQNEDEADYYCGMWYDSSNWKYHRGEI</sequence>
<evidence type="ECO:0000313" key="1">
    <source>
        <dbReference type="EMBL" id="KAH8012283.1"/>
    </source>
</evidence>
<gene>
    <name evidence="1" type="ORF">K3G42_016037</name>
</gene>